<proteinExistence type="predicted"/>
<keyword evidence="3" id="KW-1003">Cell membrane</keyword>
<feature type="transmembrane region" description="Helical" evidence="7">
    <location>
        <begin position="260"/>
        <end position="283"/>
    </location>
</feature>
<evidence type="ECO:0000256" key="2">
    <source>
        <dbReference type="ARBA" id="ARBA00022448"/>
    </source>
</evidence>
<dbReference type="InterPro" id="IPR020846">
    <property type="entry name" value="MFS_dom"/>
</dbReference>
<feature type="domain" description="Major facilitator superfamily (MFS) profile" evidence="8">
    <location>
        <begin position="7"/>
        <end position="496"/>
    </location>
</feature>
<evidence type="ECO:0000256" key="6">
    <source>
        <dbReference type="ARBA" id="ARBA00023136"/>
    </source>
</evidence>
<dbReference type="Gene3D" id="1.20.1720.10">
    <property type="entry name" value="Multidrug resistance protein D"/>
    <property type="match status" value="1"/>
</dbReference>
<dbReference type="PRINTS" id="PR01036">
    <property type="entry name" value="TCRTETB"/>
</dbReference>
<dbReference type="PROSITE" id="PS50850">
    <property type="entry name" value="MFS"/>
    <property type="match status" value="1"/>
</dbReference>
<name>A0ABT1GWD2_9NOCA</name>
<feature type="transmembrane region" description="Helical" evidence="7">
    <location>
        <begin position="98"/>
        <end position="123"/>
    </location>
</feature>
<feature type="transmembrane region" description="Helical" evidence="7">
    <location>
        <begin position="352"/>
        <end position="375"/>
    </location>
</feature>
<feature type="transmembrane region" description="Helical" evidence="7">
    <location>
        <begin position="130"/>
        <end position="149"/>
    </location>
</feature>
<dbReference type="NCBIfam" id="TIGR00711">
    <property type="entry name" value="efflux_EmrB"/>
    <property type="match status" value="1"/>
</dbReference>
<sequence>MSRKWWPLAVVCTATFMFLLDVTIVVVALPDIQRSLGAGFDQLQWVTDAYALALASLLLTAGSIADRVGRRRVFALGLALFTAASVLCGLAGDPGLLIAARAVQGVGGAMLFATSLALLSVLYQGRDRGVAFGAWGAVTGVATALGPILGGVLTTGLSWRWIFLVNLPVGLLALWGTRVIAESRAEHPRRVDVPGVLTLTVGLLAVVFGFIETGSRSWGDPIVVGSFVIGAVLLLAFVAVERTVREPMFDLSLLRTPTFVGGSLAAFAMNGSLFAMLLYVVLYLQDGLGYSSLEAGLRLVLISGATMVVATLSGRLAHTLPVRWLVGPGLLLVGVGLALCAGLDGASSWTHLAVGFLVAGVGSGLVNPPLASTAVGVVDHHRSGMASGVNNTCRQVGIAVGIAVYGSLFAARVRSSLEASLAGSPELRSRAAGLADAVHDGSIPRALGALPGQQRALVGDAIRTAFADGMNTLFVVSAAVAVVGGVCALLLVRSRDFVAAQAPAAQLDSSGDRVETA</sequence>
<feature type="transmembrane region" description="Helical" evidence="7">
    <location>
        <begin position="49"/>
        <end position="66"/>
    </location>
</feature>
<evidence type="ECO:0000256" key="4">
    <source>
        <dbReference type="ARBA" id="ARBA00022692"/>
    </source>
</evidence>
<keyword evidence="2" id="KW-0813">Transport</keyword>
<feature type="transmembrane region" description="Helical" evidence="7">
    <location>
        <begin position="396"/>
        <end position="413"/>
    </location>
</feature>
<feature type="transmembrane region" description="Helical" evidence="7">
    <location>
        <begin position="73"/>
        <end position="92"/>
    </location>
</feature>
<feature type="transmembrane region" description="Helical" evidence="7">
    <location>
        <begin position="223"/>
        <end position="240"/>
    </location>
</feature>
<evidence type="ECO:0000313" key="10">
    <source>
        <dbReference type="Proteomes" id="UP001205740"/>
    </source>
</evidence>
<feature type="transmembrane region" description="Helical" evidence="7">
    <location>
        <begin position="295"/>
        <end position="312"/>
    </location>
</feature>
<evidence type="ECO:0000256" key="7">
    <source>
        <dbReference type="SAM" id="Phobius"/>
    </source>
</evidence>
<dbReference type="CDD" id="cd17321">
    <property type="entry name" value="MFS_MMR_MDR_like"/>
    <property type="match status" value="1"/>
</dbReference>
<dbReference type="PANTHER" id="PTHR42718">
    <property type="entry name" value="MAJOR FACILITATOR SUPERFAMILY MULTIDRUG TRANSPORTER MFSC"/>
    <property type="match status" value="1"/>
</dbReference>
<dbReference type="PANTHER" id="PTHR42718:SF49">
    <property type="entry name" value="EXPORT PROTEIN"/>
    <property type="match status" value="1"/>
</dbReference>
<dbReference type="Gene3D" id="1.20.1250.20">
    <property type="entry name" value="MFS general substrate transporter like domains"/>
    <property type="match status" value="1"/>
</dbReference>
<dbReference type="InterPro" id="IPR036259">
    <property type="entry name" value="MFS_trans_sf"/>
</dbReference>
<keyword evidence="6 7" id="KW-0472">Membrane</keyword>
<evidence type="ECO:0000256" key="3">
    <source>
        <dbReference type="ARBA" id="ARBA00022475"/>
    </source>
</evidence>
<dbReference type="RefSeq" id="WP_253652870.1">
    <property type="nucleotide sequence ID" value="NZ_BAAAOE010000004.1"/>
</dbReference>
<comment type="subcellular location">
    <subcellularLocation>
        <location evidence="1">Cell membrane</location>
        <topology evidence="1">Multi-pass membrane protein</topology>
    </subcellularLocation>
</comment>
<dbReference type="EMBL" id="JAMTCG010000001">
    <property type="protein sequence ID" value="MCP2159291.1"/>
    <property type="molecule type" value="Genomic_DNA"/>
</dbReference>
<dbReference type="Proteomes" id="UP001205740">
    <property type="component" value="Unassembled WGS sequence"/>
</dbReference>
<dbReference type="SUPFAM" id="SSF103473">
    <property type="entry name" value="MFS general substrate transporter"/>
    <property type="match status" value="1"/>
</dbReference>
<keyword evidence="10" id="KW-1185">Reference proteome</keyword>
<evidence type="ECO:0000256" key="1">
    <source>
        <dbReference type="ARBA" id="ARBA00004651"/>
    </source>
</evidence>
<gene>
    <name evidence="9" type="ORF">LX12_000455</name>
</gene>
<feature type="transmembrane region" description="Helical" evidence="7">
    <location>
        <begin position="161"/>
        <end position="181"/>
    </location>
</feature>
<evidence type="ECO:0000256" key="5">
    <source>
        <dbReference type="ARBA" id="ARBA00022989"/>
    </source>
</evidence>
<keyword evidence="4 7" id="KW-0812">Transmembrane</keyword>
<organism evidence="9 10">
    <name type="scientific">Williamsia serinedens</name>
    <dbReference type="NCBI Taxonomy" id="391736"/>
    <lineage>
        <taxon>Bacteria</taxon>
        <taxon>Bacillati</taxon>
        <taxon>Actinomycetota</taxon>
        <taxon>Actinomycetes</taxon>
        <taxon>Mycobacteriales</taxon>
        <taxon>Nocardiaceae</taxon>
        <taxon>Williamsia</taxon>
    </lineage>
</organism>
<feature type="transmembrane region" description="Helical" evidence="7">
    <location>
        <begin position="193"/>
        <end position="211"/>
    </location>
</feature>
<comment type="caution">
    <text evidence="9">The sequence shown here is derived from an EMBL/GenBank/DDBJ whole genome shotgun (WGS) entry which is preliminary data.</text>
</comment>
<reference evidence="9 10" key="1">
    <citation type="submission" date="2022-06" db="EMBL/GenBank/DDBJ databases">
        <title>Genomic Encyclopedia of Archaeal and Bacterial Type Strains, Phase II (KMG-II): from individual species to whole genera.</title>
        <authorList>
            <person name="Goeker M."/>
        </authorList>
    </citation>
    <scope>NUCLEOTIDE SEQUENCE [LARGE SCALE GENOMIC DNA]</scope>
    <source>
        <strain evidence="9 10">DSM 45037</strain>
    </source>
</reference>
<feature type="transmembrane region" description="Helical" evidence="7">
    <location>
        <begin position="7"/>
        <end position="29"/>
    </location>
</feature>
<protein>
    <submittedName>
        <fullName evidence="9">Drug resistance transporter, EmrB/QacA subfamily</fullName>
    </submittedName>
</protein>
<evidence type="ECO:0000313" key="9">
    <source>
        <dbReference type="EMBL" id="MCP2159291.1"/>
    </source>
</evidence>
<feature type="transmembrane region" description="Helical" evidence="7">
    <location>
        <begin position="473"/>
        <end position="492"/>
    </location>
</feature>
<accession>A0ABT1GWD2</accession>
<dbReference type="InterPro" id="IPR004638">
    <property type="entry name" value="EmrB-like"/>
</dbReference>
<feature type="transmembrane region" description="Helical" evidence="7">
    <location>
        <begin position="324"/>
        <end position="346"/>
    </location>
</feature>
<dbReference type="Pfam" id="PF07690">
    <property type="entry name" value="MFS_1"/>
    <property type="match status" value="1"/>
</dbReference>
<dbReference type="InterPro" id="IPR011701">
    <property type="entry name" value="MFS"/>
</dbReference>
<keyword evidence="5 7" id="KW-1133">Transmembrane helix</keyword>
<evidence type="ECO:0000259" key="8">
    <source>
        <dbReference type="PROSITE" id="PS50850"/>
    </source>
</evidence>